<feature type="domain" description="DEAD/DEAH-box helicase" evidence="1">
    <location>
        <begin position="18"/>
        <end position="189"/>
    </location>
</feature>
<dbReference type="RefSeq" id="YP_009507564.1">
    <property type="nucleotide sequence ID" value="NC_038553.1"/>
</dbReference>
<dbReference type="GO" id="GO:0005524">
    <property type="term" value="F:ATP binding"/>
    <property type="evidence" value="ECO:0007669"/>
    <property type="project" value="InterPro"/>
</dbReference>
<protein>
    <recommendedName>
        <fullName evidence="1">DEAD/DEAH-box helicase domain-containing protein</fullName>
    </recommendedName>
</protein>
<evidence type="ECO:0000313" key="3">
    <source>
        <dbReference type="Proteomes" id="UP000232488"/>
    </source>
</evidence>
<dbReference type="Pfam" id="PF00270">
    <property type="entry name" value="DEAD"/>
    <property type="match status" value="1"/>
</dbReference>
<dbReference type="InterPro" id="IPR011545">
    <property type="entry name" value="DEAD/DEAH_box_helicase_dom"/>
</dbReference>
<gene>
    <name evidence="2" type="primary">HaV53_ORF167</name>
</gene>
<dbReference type="Proteomes" id="UP000232488">
    <property type="component" value="Segment"/>
</dbReference>
<dbReference type="GeneID" id="37618548"/>
<dbReference type="KEGG" id="vg:37618548"/>
<sequence>MIDWRTELDLTYDDKHIYDIIKNKRGNMLIHGNVQSGKTKISQLILLYNVLHMDTNCMGIHILRNLNMDKFQYINRLRKMLEQYKLTRYFDIIDFQKKGKIRKKQQEENLQVEKKKILVVMANYVQLKKMMTYLNETCEDTMFSVTIDESDSISVQTSSEKKQASILNNFFNTYRERILNTFFITATIDLHTFHVTENRHFTTNDIISLKKHGTYVGFEEILNWKVVDFNMIKRCSEVNNEIIVDIINNEMVNVPNRILNNTVVPKLMNVYLSNLIKDHDEIVDVFLENVIEQERITFIRHDKSKIEIIFINHGTDYDLKPKMTRYGKIKYERFRLENKPEVIVHNYIGSVIIPDILRMLKYDKCHIHENIVFISGKSDGRGVSINSEEKNGLVYIGWNIVVMPSNTNINSILQTVGRQCGRFAENDMVRKTATMYVSEKVKDDILNYCLFLNHFLDNIKSIGIHMPMTEFMKRCIHYIPADYFPTNNPLWNEKIFGRVPLKIHDNHMYYDTMDKNVIERMSQTEADYFSECVLLPYRFNMVKDSLTQVKKLLYEMIDYMVCNKEPSMSCSMYKQMRRTLNYKGTYNELHQLKMLSSIKEERHSSGMYFITNTKHNIIMFHPQIFPMLVEYHKFDINYVNTYEMLLNRYFLFPN</sequence>
<dbReference type="EMBL" id="KX008963">
    <property type="protein sequence ID" value="AOM63498.1"/>
    <property type="molecule type" value="Genomic_DNA"/>
</dbReference>
<organismHost>
    <name type="scientific">Heterosigma akashiwo</name>
    <name type="common">Chromophytic alga</name>
    <name type="synonym">Heterosigma carterae</name>
    <dbReference type="NCBI Taxonomy" id="2829"/>
</organismHost>
<evidence type="ECO:0000259" key="1">
    <source>
        <dbReference type="Pfam" id="PF00270"/>
    </source>
</evidence>
<dbReference type="GO" id="GO:0003676">
    <property type="term" value="F:nucleic acid binding"/>
    <property type="evidence" value="ECO:0007669"/>
    <property type="project" value="InterPro"/>
</dbReference>
<proteinExistence type="predicted"/>
<evidence type="ECO:0000313" key="2">
    <source>
        <dbReference type="EMBL" id="AOM63498.1"/>
    </source>
</evidence>
<keyword evidence="3" id="KW-1185">Reference proteome</keyword>
<reference evidence="2 3" key="1">
    <citation type="submission" date="2016-03" db="EMBL/GenBank/DDBJ databases">
        <title>Genome sequences of a Phycodnavirus, Heterosigma akashiwo virus strain 53.</title>
        <authorList>
            <person name="Ueki S."/>
            <person name="Ogura Y."/>
            <person name="Hayashi T."/>
        </authorList>
    </citation>
    <scope>NUCLEOTIDE SEQUENCE [LARGE SCALE GENOMIC DNA]</scope>
    <source>
        <strain evidence="2">HaV53</strain>
    </source>
</reference>
<organism evidence="2 3">
    <name type="scientific">Heterosigma akashiwo virus 01</name>
    <name type="common">HaV01</name>
    <dbReference type="NCBI Taxonomy" id="97195"/>
    <lineage>
        <taxon>Viruses</taxon>
        <taxon>Varidnaviria</taxon>
        <taxon>Bamfordvirae</taxon>
        <taxon>Nucleocytoviricota</taxon>
        <taxon>Megaviricetes</taxon>
        <taxon>Algavirales</taxon>
        <taxon>Phycodnaviridae</taxon>
        <taxon>Raphidovirus</taxon>
        <taxon>Raphidovirus japonicum</taxon>
    </lineage>
</organism>
<name>A0A1C9C5E1_HAV01</name>
<accession>A0A1C9C5E1</accession>